<accession>A0A1H4AV02</accession>
<proteinExistence type="predicted"/>
<dbReference type="GO" id="GO:0003700">
    <property type="term" value="F:DNA-binding transcription factor activity"/>
    <property type="evidence" value="ECO:0007669"/>
    <property type="project" value="InterPro"/>
</dbReference>
<dbReference type="InterPro" id="IPR053142">
    <property type="entry name" value="PchR_regulatory_protein"/>
</dbReference>
<dbReference type="PROSITE" id="PS00041">
    <property type="entry name" value="HTH_ARAC_FAMILY_1"/>
    <property type="match status" value="1"/>
</dbReference>
<dbReference type="InterPro" id="IPR009057">
    <property type="entry name" value="Homeodomain-like_sf"/>
</dbReference>
<dbReference type="InterPro" id="IPR020449">
    <property type="entry name" value="Tscrpt_reg_AraC-type_HTH"/>
</dbReference>
<dbReference type="SUPFAM" id="SSF46689">
    <property type="entry name" value="Homeodomain-like"/>
    <property type="match status" value="1"/>
</dbReference>
<dbReference type="STRING" id="408074.SAMN05660909_01779"/>
<dbReference type="InterPro" id="IPR018060">
    <property type="entry name" value="HTH_AraC"/>
</dbReference>
<evidence type="ECO:0000259" key="4">
    <source>
        <dbReference type="PROSITE" id="PS01124"/>
    </source>
</evidence>
<dbReference type="RefSeq" id="WP_089760749.1">
    <property type="nucleotide sequence ID" value="NZ_BKAT01000009.1"/>
</dbReference>
<gene>
    <name evidence="5" type="ORF">SAMN05660909_01779</name>
</gene>
<dbReference type="GO" id="GO:0043565">
    <property type="term" value="F:sequence-specific DNA binding"/>
    <property type="evidence" value="ECO:0007669"/>
    <property type="project" value="InterPro"/>
</dbReference>
<feature type="domain" description="HTH araC/xylS-type" evidence="4">
    <location>
        <begin position="228"/>
        <end position="325"/>
    </location>
</feature>
<evidence type="ECO:0000313" key="5">
    <source>
        <dbReference type="EMBL" id="SEA39638.1"/>
    </source>
</evidence>
<dbReference type="Proteomes" id="UP000199656">
    <property type="component" value="Unassembled WGS sequence"/>
</dbReference>
<keyword evidence="3" id="KW-0804">Transcription</keyword>
<keyword evidence="2 5" id="KW-0238">DNA-binding</keyword>
<dbReference type="Gene3D" id="1.10.10.60">
    <property type="entry name" value="Homeodomain-like"/>
    <property type="match status" value="2"/>
</dbReference>
<dbReference type="EMBL" id="FNRL01000006">
    <property type="protein sequence ID" value="SEA39638.1"/>
    <property type="molecule type" value="Genomic_DNA"/>
</dbReference>
<evidence type="ECO:0000313" key="6">
    <source>
        <dbReference type="Proteomes" id="UP000199656"/>
    </source>
</evidence>
<dbReference type="OrthoDB" id="799767at2"/>
<dbReference type="PROSITE" id="PS01124">
    <property type="entry name" value="HTH_ARAC_FAMILY_2"/>
    <property type="match status" value="1"/>
</dbReference>
<dbReference type="Pfam" id="PF12833">
    <property type="entry name" value="HTH_18"/>
    <property type="match status" value="1"/>
</dbReference>
<sequence>MYINSFFPYSKLTESQSSKGIEERHYSMLPESGLEGSCTAIEMEGIQINYSNILSRNPLILQSTAPEPMAEMHFSLSGQITATNKALPGPVLFSSLEHNLIALSANKTTETIYNSPRQPVVKLEILFSKAFFGQLFHEDCAVHQLVMSKMERDEITLVAPQHQPISSAMQLLLADIIQVKRKGFYKKLFLESRVLELFMLQTEFFDRSAAQQACHYLANLAGDIDKLYFVKELIDKDPDAAHSLSGLSRQAGLNTFKLKKGFKDVFGETVFGYINELKMQKARRMLLDENRPVNEVAYLLGYNSPNNFGTAFKKKFGVSPGKIRG</sequence>
<evidence type="ECO:0000256" key="3">
    <source>
        <dbReference type="ARBA" id="ARBA00023163"/>
    </source>
</evidence>
<dbReference type="SMART" id="SM00342">
    <property type="entry name" value="HTH_ARAC"/>
    <property type="match status" value="1"/>
</dbReference>
<name>A0A1H4AV02_9BACT</name>
<reference evidence="6" key="1">
    <citation type="submission" date="2016-10" db="EMBL/GenBank/DDBJ databases">
        <authorList>
            <person name="Varghese N."/>
            <person name="Submissions S."/>
        </authorList>
    </citation>
    <scope>NUCLEOTIDE SEQUENCE [LARGE SCALE GENOMIC DNA]</scope>
    <source>
        <strain evidence="6">DSM 23920</strain>
    </source>
</reference>
<dbReference type="AlphaFoldDB" id="A0A1H4AV02"/>
<evidence type="ECO:0000256" key="2">
    <source>
        <dbReference type="ARBA" id="ARBA00023125"/>
    </source>
</evidence>
<dbReference type="PRINTS" id="PR00032">
    <property type="entry name" value="HTHARAC"/>
</dbReference>
<protein>
    <submittedName>
        <fullName evidence="5">AraC-type DNA-binding protein</fullName>
    </submittedName>
</protein>
<keyword evidence="1" id="KW-0805">Transcription regulation</keyword>
<organism evidence="5 6">
    <name type="scientific">Chitinophaga terrae</name>
    <name type="common">ex Kim and Jung 2007</name>
    <dbReference type="NCBI Taxonomy" id="408074"/>
    <lineage>
        <taxon>Bacteria</taxon>
        <taxon>Pseudomonadati</taxon>
        <taxon>Bacteroidota</taxon>
        <taxon>Chitinophagia</taxon>
        <taxon>Chitinophagales</taxon>
        <taxon>Chitinophagaceae</taxon>
        <taxon>Chitinophaga</taxon>
    </lineage>
</organism>
<evidence type="ECO:0000256" key="1">
    <source>
        <dbReference type="ARBA" id="ARBA00023015"/>
    </source>
</evidence>
<dbReference type="PANTHER" id="PTHR47893:SF1">
    <property type="entry name" value="REGULATORY PROTEIN PCHR"/>
    <property type="match status" value="1"/>
</dbReference>
<dbReference type="PANTHER" id="PTHR47893">
    <property type="entry name" value="REGULATORY PROTEIN PCHR"/>
    <property type="match status" value="1"/>
</dbReference>
<dbReference type="InterPro" id="IPR018062">
    <property type="entry name" value="HTH_AraC-typ_CS"/>
</dbReference>
<keyword evidence="6" id="KW-1185">Reference proteome</keyword>